<sequence>MPCMPPRRRGASDGRRFRRVWRGRRGVRFPRWRHREIGRDRERLEGLILCAGCSEFPGHMEKRRGGWLCGTGCMALLLRPIVWRERYWEHSAKLQTDVLGKHILENSNASGRASGIPTTSKPPRRPVDNEGGQGAPPGSQQTYFPGACWYGLSLECVDVARPPPNRMFLFPSVSFTSGHRATPNQGRTSPWRSDRFNTPCEGEGKRGDGRAEVAAESVIVLWWVMRPHCRCRSETACPGPIAVLFYVRSPRQLPGGSELEFLRGALSVTLHLIDSSSSFNFTLELTNLGT</sequence>
<gene>
    <name evidence="2" type="ORF">LY79DRAFT_163404</name>
</gene>
<dbReference type="EMBL" id="JAHLJV010000021">
    <property type="protein sequence ID" value="KAK1594261.1"/>
    <property type="molecule type" value="Genomic_DNA"/>
</dbReference>
<dbReference type="AlphaFoldDB" id="A0AAD8V747"/>
<feature type="region of interest" description="Disordered" evidence="1">
    <location>
        <begin position="179"/>
        <end position="208"/>
    </location>
</feature>
<keyword evidence="3" id="KW-1185">Reference proteome</keyword>
<feature type="compositionally biased region" description="Polar residues" evidence="1">
    <location>
        <begin position="179"/>
        <end position="191"/>
    </location>
</feature>
<evidence type="ECO:0000313" key="2">
    <source>
        <dbReference type="EMBL" id="KAK1594261.1"/>
    </source>
</evidence>
<comment type="caution">
    <text evidence="2">The sequence shown here is derived from an EMBL/GenBank/DDBJ whole genome shotgun (WGS) entry which is preliminary data.</text>
</comment>
<proteinExistence type="predicted"/>
<protein>
    <submittedName>
        <fullName evidence="2">Uncharacterized protein</fullName>
    </submittedName>
</protein>
<accession>A0AAD8V747</accession>
<dbReference type="GeneID" id="85435403"/>
<dbReference type="RefSeq" id="XP_060415482.1">
    <property type="nucleotide sequence ID" value="XM_060551163.1"/>
</dbReference>
<reference evidence="2" key="1">
    <citation type="submission" date="2021-06" db="EMBL/GenBank/DDBJ databases">
        <title>Comparative genomics, transcriptomics and evolutionary studies reveal genomic signatures of adaptation to plant cell wall in hemibiotrophic fungi.</title>
        <authorList>
            <consortium name="DOE Joint Genome Institute"/>
            <person name="Baroncelli R."/>
            <person name="Diaz J.F."/>
            <person name="Benocci T."/>
            <person name="Peng M."/>
            <person name="Battaglia E."/>
            <person name="Haridas S."/>
            <person name="Andreopoulos W."/>
            <person name="Labutti K."/>
            <person name="Pangilinan J."/>
            <person name="Floch G.L."/>
            <person name="Makela M.R."/>
            <person name="Henrissat B."/>
            <person name="Grigoriev I.V."/>
            <person name="Crouch J.A."/>
            <person name="De Vries R.P."/>
            <person name="Sukno S.A."/>
            <person name="Thon M.R."/>
        </authorList>
    </citation>
    <scope>NUCLEOTIDE SEQUENCE</scope>
    <source>
        <strain evidence="2">CBS 125086</strain>
    </source>
</reference>
<evidence type="ECO:0000256" key="1">
    <source>
        <dbReference type="SAM" id="MobiDB-lite"/>
    </source>
</evidence>
<dbReference type="Proteomes" id="UP001230504">
    <property type="component" value="Unassembled WGS sequence"/>
</dbReference>
<feature type="compositionally biased region" description="Polar residues" evidence="1">
    <location>
        <begin position="108"/>
        <end position="121"/>
    </location>
</feature>
<evidence type="ECO:0000313" key="3">
    <source>
        <dbReference type="Proteomes" id="UP001230504"/>
    </source>
</evidence>
<organism evidence="2 3">
    <name type="scientific">Colletotrichum navitas</name>
    <dbReference type="NCBI Taxonomy" id="681940"/>
    <lineage>
        <taxon>Eukaryota</taxon>
        <taxon>Fungi</taxon>
        <taxon>Dikarya</taxon>
        <taxon>Ascomycota</taxon>
        <taxon>Pezizomycotina</taxon>
        <taxon>Sordariomycetes</taxon>
        <taxon>Hypocreomycetidae</taxon>
        <taxon>Glomerellales</taxon>
        <taxon>Glomerellaceae</taxon>
        <taxon>Colletotrichum</taxon>
        <taxon>Colletotrichum graminicola species complex</taxon>
    </lineage>
</organism>
<feature type="region of interest" description="Disordered" evidence="1">
    <location>
        <begin position="108"/>
        <end position="138"/>
    </location>
</feature>
<name>A0AAD8V747_9PEZI</name>